<comment type="caution">
    <text evidence="2">The sequence shown here is derived from an EMBL/GenBank/DDBJ whole genome shotgun (WGS) entry which is preliminary data.</text>
</comment>
<feature type="region of interest" description="Disordered" evidence="1">
    <location>
        <begin position="56"/>
        <end position="86"/>
    </location>
</feature>
<feature type="non-terminal residue" evidence="2">
    <location>
        <position position="86"/>
    </location>
</feature>
<evidence type="ECO:0000256" key="1">
    <source>
        <dbReference type="SAM" id="MobiDB-lite"/>
    </source>
</evidence>
<accession>A0AAV4IVR6</accession>
<keyword evidence="3" id="KW-1185">Reference proteome</keyword>
<protein>
    <submittedName>
        <fullName evidence="2">Cytohesin</fullName>
    </submittedName>
</protein>
<dbReference type="EMBL" id="BMAT01006513">
    <property type="protein sequence ID" value="GFS14251.1"/>
    <property type="molecule type" value="Genomic_DNA"/>
</dbReference>
<organism evidence="2 3">
    <name type="scientific">Elysia marginata</name>
    <dbReference type="NCBI Taxonomy" id="1093978"/>
    <lineage>
        <taxon>Eukaryota</taxon>
        <taxon>Metazoa</taxon>
        <taxon>Spiralia</taxon>
        <taxon>Lophotrochozoa</taxon>
        <taxon>Mollusca</taxon>
        <taxon>Gastropoda</taxon>
        <taxon>Heterobranchia</taxon>
        <taxon>Euthyneura</taxon>
        <taxon>Panpulmonata</taxon>
        <taxon>Sacoglossa</taxon>
        <taxon>Placobranchoidea</taxon>
        <taxon>Plakobranchidae</taxon>
        <taxon>Elysia</taxon>
    </lineage>
</organism>
<dbReference type="Proteomes" id="UP000762676">
    <property type="component" value="Unassembled WGS sequence"/>
</dbReference>
<reference evidence="2 3" key="1">
    <citation type="journal article" date="2021" name="Elife">
        <title>Chloroplast acquisition without the gene transfer in kleptoplastic sea slugs, Plakobranchus ocellatus.</title>
        <authorList>
            <person name="Maeda T."/>
            <person name="Takahashi S."/>
            <person name="Yoshida T."/>
            <person name="Shimamura S."/>
            <person name="Takaki Y."/>
            <person name="Nagai Y."/>
            <person name="Toyoda A."/>
            <person name="Suzuki Y."/>
            <person name="Arimoto A."/>
            <person name="Ishii H."/>
            <person name="Satoh N."/>
            <person name="Nishiyama T."/>
            <person name="Hasebe M."/>
            <person name="Maruyama T."/>
            <person name="Minagawa J."/>
            <person name="Obokata J."/>
            <person name="Shigenobu S."/>
        </authorList>
    </citation>
    <scope>NUCLEOTIDE SEQUENCE [LARGE SCALE GENOMIC DNA]</scope>
</reference>
<dbReference type="AlphaFoldDB" id="A0AAV4IVR6"/>
<gene>
    <name evidence="2" type="ORF">ElyMa_003158300</name>
</gene>
<proteinExistence type="predicted"/>
<sequence>METVQSNTNSFNISDLTEEEQALLRTIQETKQQLLFEIQELKKEIEDVTNELVGMDLGDENKPDPKAKQARQISIGRKKFNMDPKK</sequence>
<name>A0AAV4IVR6_9GAST</name>
<evidence type="ECO:0000313" key="2">
    <source>
        <dbReference type="EMBL" id="GFS14251.1"/>
    </source>
</evidence>
<evidence type="ECO:0000313" key="3">
    <source>
        <dbReference type="Proteomes" id="UP000762676"/>
    </source>
</evidence>